<dbReference type="Proteomes" id="UP000636960">
    <property type="component" value="Unassembled WGS sequence"/>
</dbReference>
<feature type="domain" description="Putative zinc-finger" evidence="3">
    <location>
        <begin position="11"/>
        <end position="39"/>
    </location>
</feature>
<dbReference type="InterPro" id="IPR017517">
    <property type="entry name" value="Maleyloyr_isom"/>
</dbReference>
<dbReference type="InterPro" id="IPR041916">
    <property type="entry name" value="Anti_sigma_zinc_sf"/>
</dbReference>
<reference evidence="4" key="1">
    <citation type="submission" date="2021-01" db="EMBL/GenBank/DDBJ databases">
        <title>Whole genome shotgun sequence of Actinoplanes rishiriensis NBRC 108556.</title>
        <authorList>
            <person name="Komaki H."/>
            <person name="Tamura T."/>
        </authorList>
    </citation>
    <scope>NUCLEOTIDE SEQUENCE</scope>
    <source>
        <strain evidence="4">NBRC 108556</strain>
    </source>
</reference>
<evidence type="ECO:0000313" key="5">
    <source>
        <dbReference type="Proteomes" id="UP000636960"/>
    </source>
</evidence>
<evidence type="ECO:0000256" key="2">
    <source>
        <dbReference type="ARBA" id="ARBA00023163"/>
    </source>
</evidence>
<dbReference type="InterPro" id="IPR034660">
    <property type="entry name" value="DinB/YfiT-like"/>
</dbReference>
<evidence type="ECO:0000313" key="4">
    <source>
        <dbReference type="EMBL" id="GIE92795.1"/>
    </source>
</evidence>
<dbReference type="Pfam" id="PF13490">
    <property type="entry name" value="zf-HC2"/>
    <property type="match status" value="1"/>
</dbReference>
<dbReference type="EMBL" id="BOMV01000001">
    <property type="protein sequence ID" value="GIE92795.1"/>
    <property type="molecule type" value="Genomic_DNA"/>
</dbReference>
<name>A0A919MUP5_9ACTN</name>
<keyword evidence="5" id="KW-1185">Reference proteome</keyword>
<organism evidence="4 5">
    <name type="scientific">Paractinoplanes rishiriensis</name>
    <dbReference type="NCBI Taxonomy" id="1050105"/>
    <lineage>
        <taxon>Bacteria</taxon>
        <taxon>Bacillati</taxon>
        <taxon>Actinomycetota</taxon>
        <taxon>Actinomycetes</taxon>
        <taxon>Micromonosporales</taxon>
        <taxon>Micromonosporaceae</taxon>
        <taxon>Paractinoplanes</taxon>
    </lineage>
</organism>
<dbReference type="AlphaFoldDB" id="A0A919MUP5"/>
<gene>
    <name evidence="4" type="ORF">Ari01nite_02600</name>
</gene>
<keyword evidence="2" id="KW-0804">Transcription</keyword>
<evidence type="ECO:0000259" key="3">
    <source>
        <dbReference type="Pfam" id="PF13490"/>
    </source>
</evidence>
<keyword evidence="1" id="KW-0805">Transcription regulation</keyword>
<dbReference type="InterPro" id="IPR027383">
    <property type="entry name" value="Znf_put"/>
</dbReference>
<dbReference type="NCBIfam" id="TIGR03083">
    <property type="entry name" value="maleylpyruvate isomerase family mycothiol-dependent enzyme"/>
    <property type="match status" value="1"/>
</dbReference>
<sequence>MTIDDGCDLDELAAWALGGGDPAEDSRLRAHLETCPVCRARAATFRQAVGWLGYSVPAVEPPSALRGQVLAAARDHREPCHSPLTADLRRWAGQIAALDAELATLTAGQWRAPVAKHATVRGVVAHLSGNDRLVTIDPPLREAAAPAEAEAGARAAWRGSAEGLLLRVGGAGAMVAARPVRLAGRWGAVRPLSDALVQRGFETWIHADDVRAAVGRPLRPAPPDQVRAIVALSVRLLPGALLATGRHRPGGAAMLVLTGDGGGEWTVPLHPGIPPDGPVAATVTGDAAGYCRLLAGRRAVTAYPHEVNGSAAVAADLLATAATLGCD</sequence>
<accession>A0A919MUP5</accession>
<evidence type="ECO:0000256" key="1">
    <source>
        <dbReference type="ARBA" id="ARBA00023015"/>
    </source>
</evidence>
<protein>
    <recommendedName>
        <fullName evidence="3">Putative zinc-finger domain-containing protein</fullName>
    </recommendedName>
</protein>
<dbReference type="RefSeq" id="WP_203778538.1">
    <property type="nucleotide sequence ID" value="NZ_BOMV01000001.1"/>
</dbReference>
<dbReference type="Gene3D" id="1.10.10.1320">
    <property type="entry name" value="Anti-sigma factor, zinc-finger domain"/>
    <property type="match status" value="1"/>
</dbReference>
<comment type="caution">
    <text evidence="4">The sequence shown here is derived from an EMBL/GenBank/DDBJ whole genome shotgun (WGS) entry which is preliminary data.</text>
</comment>
<dbReference type="SUPFAM" id="SSF109854">
    <property type="entry name" value="DinB/YfiT-like putative metalloenzymes"/>
    <property type="match status" value="1"/>
</dbReference>
<proteinExistence type="predicted"/>